<evidence type="ECO:0000259" key="13">
    <source>
        <dbReference type="PROSITE" id="PS51846"/>
    </source>
</evidence>
<evidence type="ECO:0000259" key="12">
    <source>
        <dbReference type="PROSITE" id="PS51371"/>
    </source>
</evidence>
<evidence type="ECO:0000256" key="4">
    <source>
        <dbReference type="ARBA" id="ARBA00022737"/>
    </source>
</evidence>
<dbReference type="Pfam" id="PF00571">
    <property type="entry name" value="CBS"/>
    <property type="match status" value="2"/>
</dbReference>
<evidence type="ECO:0000256" key="2">
    <source>
        <dbReference type="ARBA" id="ARBA00006337"/>
    </source>
</evidence>
<evidence type="ECO:0000256" key="11">
    <source>
        <dbReference type="SAM" id="Phobius"/>
    </source>
</evidence>
<evidence type="ECO:0000256" key="5">
    <source>
        <dbReference type="ARBA" id="ARBA00022989"/>
    </source>
</evidence>
<dbReference type="InterPro" id="IPR044751">
    <property type="entry name" value="Ion_transp-like_CBS"/>
</dbReference>
<feature type="transmembrane region" description="Helical" evidence="11">
    <location>
        <begin position="60"/>
        <end position="78"/>
    </location>
</feature>
<evidence type="ECO:0000256" key="9">
    <source>
        <dbReference type="PROSITE-ProRule" id="PRU01193"/>
    </source>
</evidence>
<evidence type="ECO:0000256" key="6">
    <source>
        <dbReference type="ARBA" id="ARBA00023122"/>
    </source>
</evidence>
<evidence type="ECO:0000313" key="14">
    <source>
        <dbReference type="EMBL" id="MBE5038608.1"/>
    </source>
</evidence>
<dbReference type="Pfam" id="PF01595">
    <property type="entry name" value="CNNM"/>
    <property type="match status" value="1"/>
</dbReference>
<gene>
    <name evidence="14" type="ORF">INF35_12490</name>
</gene>
<name>A0ABR9R685_9FIRM</name>
<protein>
    <submittedName>
        <fullName evidence="14">HlyC/CorC family transporter</fullName>
    </submittedName>
</protein>
<reference evidence="14 15" key="1">
    <citation type="submission" date="2020-10" db="EMBL/GenBank/DDBJ databases">
        <title>ChiBAC.</title>
        <authorList>
            <person name="Zenner C."/>
            <person name="Hitch T.C.A."/>
            <person name="Clavel T."/>
        </authorList>
    </citation>
    <scope>NUCLEOTIDE SEQUENCE [LARGE SCALE GENOMIC DNA]</scope>
    <source>
        <strain evidence="14 15">DSM 109015</strain>
    </source>
</reference>
<feature type="transmembrane region" description="Helical" evidence="11">
    <location>
        <begin position="12"/>
        <end position="31"/>
    </location>
</feature>
<keyword evidence="4" id="KW-0677">Repeat</keyword>
<keyword evidence="3 9" id="KW-0812">Transmembrane</keyword>
<keyword evidence="5 9" id="KW-1133">Transmembrane helix</keyword>
<feature type="transmembrane region" description="Helical" evidence="11">
    <location>
        <begin position="98"/>
        <end position="120"/>
    </location>
</feature>
<dbReference type="PANTHER" id="PTHR22777">
    <property type="entry name" value="HEMOLYSIN-RELATED"/>
    <property type="match status" value="1"/>
</dbReference>
<feature type="region of interest" description="Disordered" evidence="10">
    <location>
        <begin position="433"/>
        <end position="459"/>
    </location>
</feature>
<evidence type="ECO:0000313" key="15">
    <source>
        <dbReference type="Proteomes" id="UP000768567"/>
    </source>
</evidence>
<sequence length="459" mass="50838">MENLPSQILLQVVFILLNAFFAGSEIAFLSLNSVKLGKMADEGDKTAARMLALVENPNRFLSAIQVAITLSGFLGAAFGTENFSGYLTNFLLTLELPLPANVLSVFSMVVVTIVISFFSIAFGEMVPKRIAMQQPYGWAKAALGVMHVISVVFAPMMGLLNLATNGSLRLLGLKTETEDDAASEEDIRLMVENSGEQGTIAQEEQQWIENVFDFGDMVASDAMTPEPDVTAFSLEESSEDILEAIRTTGLSRYPVYEEDINDIRGILNARDFLLNLQREQPKTLAELLRPAYFVPETVHADQLFKDMQSRKQHLAIVVDEYGGTAGVVTIEDLLEQIVGNIYDEFDPEEPQPIIEVSPGVWRVEGSLRVEDLAEVLDIDLPEDMDYDTVGGMVMSCLNTIPADGTKLTVETNGLRIRVEKFEDRKVSWALVEKLPPLPESEDGKDSRDKKSRRDDDAEK</sequence>
<keyword evidence="6 8" id="KW-0129">CBS domain</keyword>
<dbReference type="InterPro" id="IPR002550">
    <property type="entry name" value="CNNM"/>
</dbReference>
<feature type="transmembrane region" description="Helical" evidence="11">
    <location>
        <begin position="141"/>
        <end position="160"/>
    </location>
</feature>
<dbReference type="InterPro" id="IPR036318">
    <property type="entry name" value="FAD-bd_PCMH-like_sf"/>
</dbReference>
<dbReference type="CDD" id="cd04590">
    <property type="entry name" value="CBS_pair_CorC_HlyC_assoc"/>
    <property type="match status" value="1"/>
</dbReference>
<dbReference type="InterPro" id="IPR000644">
    <property type="entry name" value="CBS_dom"/>
</dbReference>
<feature type="compositionally biased region" description="Basic and acidic residues" evidence="10">
    <location>
        <begin position="441"/>
        <end position="459"/>
    </location>
</feature>
<evidence type="ECO:0000256" key="7">
    <source>
        <dbReference type="ARBA" id="ARBA00023136"/>
    </source>
</evidence>
<dbReference type="SMART" id="SM00116">
    <property type="entry name" value="CBS"/>
    <property type="match status" value="2"/>
</dbReference>
<comment type="caution">
    <text evidence="14">The sequence shown here is derived from an EMBL/GenBank/DDBJ whole genome shotgun (WGS) entry which is preliminary data.</text>
</comment>
<dbReference type="EMBL" id="JADCKC010000003">
    <property type="protein sequence ID" value="MBE5038608.1"/>
    <property type="molecule type" value="Genomic_DNA"/>
</dbReference>
<feature type="domain" description="CNNM transmembrane" evidence="13">
    <location>
        <begin position="1"/>
        <end position="204"/>
    </location>
</feature>
<dbReference type="SMART" id="SM01091">
    <property type="entry name" value="CorC_HlyC"/>
    <property type="match status" value="1"/>
</dbReference>
<evidence type="ECO:0000256" key="3">
    <source>
        <dbReference type="ARBA" id="ARBA00022692"/>
    </source>
</evidence>
<dbReference type="PROSITE" id="PS51371">
    <property type="entry name" value="CBS"/>
    <property type="match status" value="2"/>
</dbReference>
<organism evidence="14 15">
    <name type="scientific">Gemmiger gallinarum</name>
    <dbReference type="NCBI Taxonomy" id="2779354"/>
    <lineage>
        <taxon>Bacteria</taxon>
        <taxon>Bacillati</taxon>
        <taxon>Bacillota</taxon>
        <taxon>Clostridia</taxon>
        <taxon>Eubacteriales</taxon>
        <taxon>Gemmiger</taxon>
    </lineage>
</organism>
<dbReference type="PANTHER" id="PTHR22777:SF17">
    <property type="entry name" value="UPF0053 PROTEIN SLL0260"/>
    <property type="match status" value="1"/>
</dbReference>
<comment type="subcellular location">
    <subcellularLocation>
        <location evidence="1">Membrane</location>
        <topology evidence="1">Multi-pass membrane protein</topology>
    </subcellularLocation>
</comment>
<accession>A0ABR9R685</accession>
<comment type="similarity">
    <text evidence="2">Belongs to the UPF0053 family.</text>
</comment>
<dbReference type="Proteomes" id="UP000768567">
    <property type="component" value="Unassembled WGS sequence"/>
</dbReference>
<keyword evidence="15" id="KW-1185">Reference proteome</keyword>
<keyword evidence="7 9" id="KW-0472">Membrane</keyword>
<dbReference type="PROSITE" id="PS51846">
    <property type="entry name" value="CNNM"/>
    <property type="match status" value="1"/>
</dbReference>
<evidence type="ECO:0000256" key="10">
    <source>
        <dbReference type="SAM" id="MobiDB-lite"/>
    </source>
</evidence>
<feature type="domain" description="CBS" evidence="12">
    <location>
        <begin position="287"/>
        <end position="344"/>
    </location>
</feature>
<dbReference type="SUPFAM" id="SSF54631">
    <property type="entry name" value="CBS-domain pair"/>
    <property type="match status" value="1"/>
</dbReference>
<dbReference type="Gene3D" id="3.30.465.10">
    <property type="match status" value="1"/>
</dbReference>
<evidence type="ECO:0000256" key="8">
    <source>
        <dbReference type="PROSITE-ProRule" id="PRU00703"/>
    </source>
</evidence>
<dbReference type="InterPro" id="IPR046342">
    <property type="entry name" value="CBS_dom_sf"/>
</dbReference>
<dbReference type="Pfam" id="PF03471">
    <property type="entry name" value="CorC_HlyC"/>
    <property type="match status" value="1"/>
</dbReference>
<dbReference type="SUPFAM" id="SSF56176">
    <property type="entry name" value="FAD-binding/transporter-associated domain-like"/>
    <property type="match status" value="1"/>
</dbReference>
<dbReference type="InterPro" id="IPR005170">
    <property type="entry name" value="Transptr-assoc_dom"/>
</dbReference>
<proteinExistence type="inferred from homology"/>
<dbReference type="RefSeq" id="WP_193502888.1">
    <property type="nucleotide sequence ID" value="NZ_JADCKC010000003.1"/>
</dbReference>
<feature type="domain" description="CBS" evidence="12">
    <location>
        <begin position="223"/>
        <end position="282"/>
    </location>
</feature>
<dbReference type="Gene3D" id="3.10.580.10">
    <property type="entry name" value="CBS-domain"/>
    <property type="match status" value="1"/>
</dbReference>
<evidence type="ECO:0000256" key="1">
    <source>
        <dbReference type="ARBA" id="ARBA00004141"/>
    </source>
</evidence>
<dbReference type="InterPro" id="IPR016169">
    <property type="entry name" value="FAD-bd_PCMH_sub2"/>
</dbReference>